<dbReference type="SUPFAM" id="SSF88659">
    <property type="entry name" value="Sigma3 and sigma4 domains of RNA polymerase sigma factors"/>
    <property type="match status" value="1"/>
</dbReference>
<reference evidence="1 2" key="1">
    <citation type="journal article" date="2015" name="Genome Announc.">
        <title>Expanding the biotechnology potential of lactobacilli through comparative genomics of 213 strains and associated genera.</title>
        <authorList>
            <person name="Sun Z."/>
            <person name="Harris H.M."/>
            <person name="McCann A."/>
            <person name="Guo C."/>
            <person name="Argimon S."/>
            <person name="Zhang W."/>
            <person name="Yang X."/>
            <person name="Jeffery I.B."/>
            <person name="Cooney J.C."/>
            <person name="Kagawa T.F."/>
            <person name="Liu W."/>
            <person name="Song Y."/>
            <person name="Salvetti E."/>
            <person name="Wrobel A."/>
            <person name="Rasinkangas P."/>
            <person name="Parkhill J."/>
            <person name="Rea M.C."/>
            <person name="O'Sullivan O."/>
            <person name="Ritari J."/>
            <person name="Douillard F.P."/>
            <person name="Paul Ross R."/>
            <person name="Yang R."/>
            <person name="Briner A.E."/>
            <person name="Felis G.E."/>
            <person name="de Vos W.M."/>
            <person name="Barrangou R."/>
            <person name="Klaenhammer T.R."/>
            <person name="Caufield P.W."/>
            <person name="Cui Y."/>
            <person name="Zhang H."/>
            <person name="O'Toole P.W."/>
        </authorList>
    </citation>
    <scope>NUCLEOTIDE SEQUENCE [LARGE SCALE GENOMIC DNA]</scope>
    <source>
        <strain evidence="1 2">DSM 16982</strain>
    </source>
</reference>
<evidence type="ECO:0000313" key="2">
    <source>
        <dbReference type="Proteomes" id="UP000051302"/>
    </source>
</evidence>
<organism evidence="1 2">
    <name type="scientific">Companilactobacillus nantensis DSM 16982</name>
    <dbReference type="NCBI Taxonomy" id="1423774"/>
    <lineage>
        <taxon>Bacteria</taxon>
        <taxon>Bacillati</taxon>
        <taxon>Bacillota</taxon>
        <taxon>Bacilli</taxon>
        <taxon>Lactobacillales</taxon>
        <taxon>Lactobacillaceae</taxon>
        <taxon>Companilactobacillus</taxon>
    </lineage>
</organism>
<proteinExistence type="predicted"/>
<dbReference type="InterPro" id="IPR013324">
    <property type="entry name" value="RNA_pol_sigma_r3/r4-like"/>
</dbReference>
<dbReference type="Proteomes" id="UP000051302">
    <property type="component" value="Unassembled WGS sequence"/>
</dbReference>
<gene>
    <name evidence="1" type="ORF">FD31_GL001651</name>
</gene>
<dbReference type="AlphaFoldDB" id="A0A0R1W9Y8"/>
<comment type="caution">
    <text evidence="1">The sequence shown here is derived from an EMBL/GenBank/DDBJ whole genome shotgun (WGS) entry which is preliminary data.</text>
</comment>
<dbReference type="Gene3D" id="1.20.140.160">
    <property type="match status" value="1"/>
</dbReference>
<dbReference type="PATRIC" id="fig|1423774.3.peg.1713"/>
<dbReference type="EMBL" id="AZFV01000031">
    <property type="protein sequence ID" value="KRM14792.1"/>
    <property type="molecule type" value="Genomic_DNA"/>
</dbReference>
<name>A0A0R1W9Y8_9LACO</name>
<evidence type="ECO:0008006" key="3">
    <source>
        <dbReference type="Google" id="ProtNLM"/>
    </source>
</evidence>
<accession>A0A0R1W9Y8</accession>
<sequence>MIRRVNIDNLINSRNFLIINFLKQNEVQKCIKEYKKKPTKYLSDQILSKLEDYFEYVCMLNSLKRNIHFKNKHFYSRNVNKEKLIYVPDEILDINKAKKVYENIKDWEDLIDNDVILKAVKDLDIKSQRILWMLIVNRATQKEVSSVLNISQQSISKEKKRILNKLRRKINYEE</sequence>
<keyword evidence="2" id="KW-1185">Reference proteome</keyword>
<protein>
    <recommendedName>
        <fullName evidence="3">RNA polymerase sigma-70 region 4 domain-containing protein</fullName>
    </recommendedName>
</protein>
<evidence type="ECO:0000313" key="1">
    <source>
        <dbReference type="EMBL" id="KRM14792.1"/>
    </source>
</evidence>